<dbReference type="CDD" id="cd13553">
    <property type="entry name" value="PBP2_NrtA_CpmA_like"/>
    <property type="match status" value="1"/>
</dbReference>
<dbReference type="GO" id="GO:0012505">
    <property type="term" value="C:endomembrane system"/>
    <property type="evidence" value="ECO:0007669"/>
    <property type="project" value="UniProtKB-SubCell"/>
</dbReference>
<comment type="subcellular location">
    <subcellularLocation>
        <location evidence="1">Endomembrane system</location>
    </subcellularLocation>
</comment>
<gene>
    <name evidence="8" type="ORF">EOD42_03910</name>
</gene>
<dbReference type="Gene3D" id="3.40.190.10">
    <property type="entry name" value="Periplasmic binding protein-like II"/>
    <property type="match status" value="2"/>
</dbReference>
<feature type="chain" id="PRO_5019076171" evidence="7">
    <location>
        <begin position="28"/>
        <end position="420"/>
    </location>
</feature>
<dbReference type="PANTHER" id="PTHR30024:SF7">
    <property type="entry name" value="NITRATE_NITRITE BINDING PROTEIN NRTA"/>
    <property type="match status" value="1"/>
</dbReference>
<dbReference type="Pfam" id="PF13379">
    <property type="entry name" value="NMT1_2"/>
    <property type="match status" value="1"/>
</dbReference>
<keyword evidence="6" id="KW-0472">Membrane</keyword>
<organism evidence="8 9">
    <name type="scientific">Rhodovarius crocodyli</name>
    <dbReference type="NCBI Taxonomy" id="1979269"/>
    <lineage>
        <taxon>Bacteria</taxon>
        <taxon>Pseudomonadati</taxon>
        <taxon>Pseudomonadota</taxon>
        <taxon>Alphaproteobacteria</taxon>
        <taxon>Acetobacterales</taxon>
        <taxon>Roseomonadaceae</taxon>
        <taxon>Rhodovarius</taxon>
    </lineage>
</organism>
<dbReference type="SUPFAM" id="SSF53850">
    <property type="entry name" value="Periplasmic binding protein-like II"/>
    <property type="match status" value="1"/>
</dbReference>
<evidence type="ECO:0000313" key="8">
    <source>
        <dbReference type="EMBL" id="RVT99253.1"/>
    </source>
</evidence>
<proteinExistence type="predicted"/>
<evidence type="ECO:0000256" key="4">
    <source>
        <dbReference type="ARBA" id="ARBA00022519"/>
    </source>
</evidence>
<sequence length="420" mass="45046">MNRRAAILSTTALLAAARAAAPRGAFAQGATTPEVRKATLGYIALTDSAPLIIAKEKGIFAKYGMPDVEVSKQASWGATRDNLVLGGGAGGIDGAHLLTPMAYMIHTGRIVQNNQPVPMAILARLNTNGQGISVAAKHAALGAKLDASPLRRALTPESKVAMTFRGGTHDLWIRYWMAAAGIDPDRDVSTIVVPPPQMVANMRVGTMDAFCVGEPWNAQLVAQRLGYTAAITGEIWKNHPEKAFALRASFVEQNPNATQALTAAVLEAAQWCDVPGNKAEMASILGRRAWFNVPASDIQPRLQGIVDYGDGRTVTNLDLTMKFWRDHASYPFQSHDLWFLTENIRWGVIPADTDTRALVAQVNKEQLWRQAAERAGVAASATPTGTSRGTETFFDGKVFDPENPSAYLASLSIKRSGGGA</sequence>
<feature type="signal peptide" evidence="7">
    <location>
        <begin position="1"/>
        <end position="27"/>
    </location>
</feature>
<dbReference type="EMBL" id="SACL01000001">
    <property type="protein sequence ID" value="RVT99253.1"/>
    <property type="molecule type" value="Genomic_DNA"/>
</dbReference>
<keyword evidence="3" id="KW-1003">Cell membrane</keyword>
<name>A0A437MNN2_9PROT</name>
<evidence type="ECO:0000256" key="1">
    <source>
        <dbReference type="ARBA" id="ARBA00004308"/>
    </source>
</evidence>
<evidence type="ECO:0000256" key="5">
    <source>
        <dbReference type="ARBA" id="ARBA00022729"/>
    </source>
</evidence>
<keyword evidence="9" id="KW-1185">Reference proteome</keyword>
<dbReference type="AlphaFoldDB" id="A0A437MNN2"/>
<dbReference type="PANTHER" id="PTHR30024">
    <property type="entry name" value="ALIPHATIC SULFONATES-BINDING PROTEIN-RELATED"/>
    <property type="match status" value="1"/>
</dbReference>
<reference evidence="8 9" key="1">
    <citation type="submission" date="2019-01" db="EMBL/GenBank/DDBJ databases">
        <authorList>
            <person name="Chen W.-M."/>
        </authorList>
    </citation>
    <scope>NUCLEOTIDE SEQUENCE [LARGE SCALE GENOMIC DNA]</scope>
    <source>
        <strain evidence="8 9">CCP-6</strain>
    </source>
</reference>
<dbReference type="OrthoDB" id="570524at2"/>
<evidence type="ECO:0000256" key="7">
    <source>
        <dbReference type="SAM" id="SignalP"/>
    </source>
</evidence>
<evidence type="ECO:0000256" key="2">
    <source>
        <dbReference type="ARBA" id="ARBA00022448"/>
    </source>
</evidence>
<evidence type="ECO:0000256" key="3">
    <source>
        <dbReference type="ARBA" id="ARBA00022475"/>
    </source>
</evidence>
<dbReference type="Proteomes" id="UP000282957">
    <property type="component" value="Unassembled WGS sequence"/>
</dbReference>
<accession>A0A437MNN2</accession>
<dbReference type="InterPro" id="IPR044527">
    <property type="entry name" value="NrtA/CpmA_ABC-bd_dom"/>
</dbReference>
<dbReference type="RefSeq" id="WP_127786077.1">
    <property type="nucleotide sequence ID" value="NZ_SACL01000001.1"/>
</dbReference>
<evidence type="ECO:0000313" key="9">
    <source>
        <dbReference type="Proteomes" id="UP000282957"/>
    </source>
</evidence>
<protein>
    <submittedName>
        <fullName evidence="8">Nitrate ABC transporter substrate-binding protein</fullName>
    </submittedName>
</protein>
<comment type="caution">
    <text evidence="8">The sequence shown here is derived from an EMBL/GenBank/DDBJ whole genome shotgun (WGS) entry which is preliminary data.</text>
</comment>
<keyword evidence="5 7" id="KW-0732">Signal</keyword>
<evidence type="ECO:0000256" key="6">
    <source>
        <dbReference type="ARBA" id="ARBA00023136"/>
    </source>
</evidence>
<keyword evidence="2" id="KW-0813">Transport</keyword>
<keyword evidence="4" id="KW-0997">Cell inner membrane</keyword>